<evidence type="ECO:0000313" key="2">
    <source>
        <dbReference type="EMBL" id="KAK1746580.1"/>
    </source>
</evidence>
<comment type="caution">
    <text evidence="2">The sequence shown here is derived from an EMBL/GenBank/DDBJ whole genome shotgun (WGS) entry which is preliminary data.</text>
</comment>
<feature type="compositionally biased region" description="Basic and acidic residues" evidence="1">
    <location>
        <begin position="81"/>
        <end position="91"/>
    </location>
</feature>
<feature type="region of interest" description="Disordered" evidence="1">
    <location>
        <begin position="1"/>
        <end position="34"/>
    </location>
</feature>
<protein>
    <recommendedName>
        <fullName evidence="4">PX domain-containing protein</fullName>
    </recommendedName>
</protein>
<feature type="region of interest" description="Disordered" evidence="1">
    <location>
        <begin position="318"/>
        <end position="372"/>
    </location>
</feature>
<feature type="region of interest" description="Disordered" evidence="1">
    <location>
        <begin position="437"/>
        <end position="495"/>
    </location>
</feature>
<name>A0AAD9DI35_9STRA</name>
<dbReference type="AlphaFoldDB" id="A0AAD9DI35"/>
<dbReference type="EMBL" id="JATAAI010000004">
    <property type="protein sequence ID" value="KAK1746580.1"/>
    <property type="molecule type" value="Genomic_DNA"/>
</dbReference>
<evidence type="ECO:0008006" key="4">
    <source>
        <dbReference type="Google" id="ProtNLM"/>
    </source>
</evidence>
<feature type="region of interest" description="Disordered" evidence="1">
    <location>
        <begin position="198"/>
        <end position="281"/>
    </location>
</feature>
<feature type="compositionally biased region" description="Polar residues" evidence="1">
    <location>
        <begin position="201"/>
        <end position="210"/>
    </location>
</feature>
<gene>
    <name evidence="2" type="ORF">QTG54_003187</name>
</gene>
<accession>A0AAD9DI35</accession>
<organism evidence="2 3">
    <name type="scientific">Skeletonema marinoi</name>
    <dbReference type="NCBI Taxonomy" id="267567"/>
    <lineage>
        <taxon>Eukaryota</taxon>
        <taxon>Sar</taxon>
        <taxon>Stramenopiles</taxon>
        <taxon>Ochrophyta</taxon>
        <taxon>Bacillariophyta</taxon>
        <taxon>Coscinodiscophyceae</taxon>
        <taxon>Thalassiosirophycidae</taxon>
        <taxon>Thalassiosirales</taxon>
        <taxon>Skeletonemataceae</taxon>
        <taxon>Skeletonema</taxon>
        <taxon>Skeletonema marinoi-dohrnii complex</taxon>
    </lineage>
</organism>
<sequence>RTKLHKASGREHHEEPSRKNLPPSTQNKTHSHQTYHNITSASCNNASCNNMSAYASLPGSFLPPFFSFGSSSSSSTEEGDSSDHKTEDSSMSKDVVFSASSTTTEKKHKLTTALGGRSYSESNLSAFRSLSLSPASPASKSQDNICAQDVSEPQASTVQSDIDISIRSARIDPVQLIKSLTSKGSSIARRTANYMAASVPGASSSSQAAKSETAEVEEEVDETLIQSPSFCMTEHTDCSESGDDMSFYDYDDDFSTSNSQDDDEDDYTQHQSLEEKSSEEGPAAIQFELAISFQGRKYTATRAFSTFVKLRNDLLRESGDGGDGSHVGGSNRRLRHHRSHKNSKSNLVEVGNAKDSSGASMPSSVPELPTVSPENAGHGGFAFTGFARSGFALLQATAKLYCPEMEKWLMHVVDAFPYSPSLSQFLWEPLASSSASWDTENNIAEEEEEEEEGGVGNVVAEKSASYVGSKPPLHSNTKSRPSSSPRKTSRFTKNYSCGSLNSIEEVHNEFDRSEEDEW</sequence>
<feature type="compositionally biased region" description="Basic residues" evidence="1">
    <location>
        <begin position="332"/>
        <end position="343"/>
    </location>
</feature>
<feature type="non-terminal residue" evidence="2">
    <location>
        <position position="1"/>
    </location>
</feature>
<keyword evidence="3" id="KW-1185">Reference proteome</keyword>
<feature type="compositionally biased region" description="Low complexity" evidence="1">
    <location>
        <begin position="475"/>
        <end position="486"/>
    </location>
</feature>
<feature type="compositionally biased region" description="Acidic residues" evidence="1">
    <location>
        <begin position="249"/>
        <end position="266"/>
    </location>
</feature>
<dbReference type="Proteomes" id="UP001224775">
    <property type="component" value="Unassembled WGS sequence"/>
</dbReference>
<reference evidence="2" key="1">
    <citation type="submission" date="2023-06" db="EMBL/GenBank/DDBJ databases">
        <title>Survivors Of The Sea: Transcriptome response of Skeletonema marinoi to long-term dormancy.</title>
        <authorList>
            <person name="Pinder M.I.M."/>
            <person name="Kourtchenko O."/>
            <person name="Robertson E.K."/>
            <person name="Larsson T."/>
            <person name="Maumus F."/>
            <person name="Osuna-Cruz C.M."/>
            <person name="Vancaester E."/>
            <person name="Stenow R."/>
            <person name="Vandepoele K."/>
            <person name="Ploug H."/>
            <person name="Bruchert V."/>
            <person name="Godhe A."/>
            <person name="Topel M."/>
        </authorList>
    </citation>
    <scope>NUCLEOTIDE SEQUENCE</scope>
    <source>
        <strain evidence="2">R05AC</strain>
    </source>
</reference>
<feature type="compositionally biased region" description="Polar residues" evidence="1">
    <location>
        <begin position="22"/>
        <end position="34"/>
    </location>
</feature>
<feature type="compositionally biased region" description="Polar residues" evidence="1">
    <location>
        <begin position="354"/>
        <end position="363"/>
    </location>
</feature>
<proteinExistence type="predicted"/>
<feature type="region of interest" description="Disordered" evidence="1">
    <location>
        <begin position="72"/>
        <end position="110"/>
    </location>
</feature>
<evidence type="ECO:0000256" key="1">
    <source>
        <dbReference type="SAM" id="MobiDB-lite"/>
    </source>
</evidence>
<feature type="compositionally biased region" description="Basic and acidic residues" evidence="1">
    <location>
        <begin position="8"/>
        <end position="18"/>
    </location>
</feature>
<feature type="compositionally biased region" description="Acidic residues" evidence="1">
    <location>
        <begin position="443"/>
        <end position="453"/>
    </location>
</feature>
<evidence type="ECO:0000313" key="3">
    <source>
        <dbReference type="Proteomes" id="UP001224775"/>
    </source>
</evidence>